<evidence type="ECO:0000259" key="16">
    <source>
        <dbReference type="PROSITE" id="PS50240"/>
    </source>
</evidence>
<dbReference type="InterPro" id="IPR000152">
    <property type="entry name" value="EGF-type_Asp/Asn_hydroxyl_site"/>
</dbReference>
<dbReference type="FunFam" id="4.10.740.10:FF:000001">
    <property type="entry name" value="vitamin K-dependent protein S"/>
    <property type="match status" value="2"/>
</dbReference>
<evidence type="ECO:0000256" key="2">
    <source>
        <dbReference type="ARBA" id="ARBA00004613"/>
    </source>
</evidence>
<dbReference type="Pfam" id="PF14670">
    <property type="entry name" value="FXa_inhibition"/>
    <property type="match status" value="1"/>
</dbReference>
<dbReference type="SUPFAM" id="SSF57196">
    <property type="entry name" value="EGF/Laminin"/>
    <property type="match status" value="2"/>
</dbReference>
<evidence type="ECO:0000259" key="15">
    <source>
        <dbReference type="PROSITE" id="PS50026"/>
    </source>
</evidence>
<dbReference type="GO" id="GO:0005509">
    <property type="term" value="F:calcium ion binding"/>
    <property type="evidence" value="ECO:0007669"/>
    <property type="project" value="InterPro"/>
</dbReference>
<evidence type="ECO:0000313" key="18">
    <source>
        <dbReference type="EMBL" id="KAK6325529.1"/>
    </source>
</evidence>
<dbReference type="PROSITE" id="PS01187">
    <property type="entry name" value="EGF_CA"/>
    <property type="match status" value="1"/>
</dbReference>
<evidence type="ECO:0000256" key="1">
    <source>
        <dbReference type="ARBA" id="ARBA00001239"/>
    </source>
</evidence>
<keyword evidence="4" id="KW-0301">Gamma-carboxyglutamic acid</keyword>
<dbReference type="PANTHER" id="PTHR24278:SF28">
    <property type="entry name" value="COAGULATION FACTOR X"/>
    <property type="match status" value="1"/>
</dbReference>
<dbReference type="SUPFAM" id="SSF50494">
    <property type="entry name" value="Trypsin-like serine proteases"/>
    <property type="match status" value="2"/>
</dbReference>
<dbReference type="InterPro" id="IPR009003">
    <property type="entry name" value="Peptidase_S1_PA"/>
</dbReference>
<evidence type="ECO:0000256" key="12">
    <source>
        <dbReference type="PROSITE-ProRule" id="PRU00076"/>
    </source>
</evidence>
<feature type="domain" description="Gla" evidence="17">
    <location>
        <begin position="37"/>
        <end position="83"/>
    </location>
</feature>
<dbReference type="SMART" id="SM00069">
    <property type="entry name" value="GLA"/>
    <property type="match status" value="2"/>
</dbReference>
<dbReference type="Gene3D" id="2.40.10.10">
    <property type="entry name" value="Trypsin-like serine proteases"/>
    <property type="match status" value="4"/>
</dbReference>
<comment type="caution">
    <text evidence="12">Lacks conserved residue(s) required for the propagation of feature annotation.</text>
</comment>
<evidence type="ECO:0000256" key="13">
    <source>
        <dbReference type="RuleBase" id="RU363034"/>
    </source>
</evidence>
<evidence type="ECO:0000256" key="11">
    <source>
        <dbReference type="ARBA" id="ARBA00023180"/>
    </source>
</evidence>
<dbReference type="FunFam" id="2.40.10.10:FF:000013">
    <property type="entry name" value="Coagulation factor X"/>
    <property type="match status" value="1"/>
</dbReference>
<dbReference type="SMART" id="SM00181">
    <property type="entry name" value="EGF"/>
    <property type="match status" value="4"/>
</dbReference>
<gene>
    <name evidence="18" type="ORF">J4Q44_G00048710</name>
</gene>
<dbReference type="PROSITE" id="PS00010">
    <property type="entry name" value="ASX_HYDROXYL"/>
    <property type="match status" value="2"/>
</dbReference>
<dbReference type="InterPro" id="IPR001254">
    <property type="entry name" value="Trypsin_dom"/>
</dbReference>
<dbReference type="Pfam" id="PF00089">
    <property type="entry name" value="Trypsin"/>
    <property type="match status" value="2"/>
</dbReference>
<feature type="disulfide bond" evidence="12">
    <location>
        <begin position="109"/>
        <end position="118"/>
    </location>
</feature>
<dbReference type="CDD" id="cd00190">
    <property type="entry name" value="Tryp_SPc"/>
    <property type="match status" value="1"/>
</dbReference>
<keyword evidence="5" id="KW-0964">Secreted</keyword>
<dbReference type="PROSITE" id="PS00134">
    <property type="entry name" value="TRYPSIN_HIS"/>
    <property type="match status" value="1"/>
</dbReference>
<feature type="domain" description="Peptidase S1" evidence="16">
    <location>
        <begin position="676"/>
        <end position="873"/>
    </location>
</feature>
<dbReference type="InterPro" id="IPR018097">
    <property type="entry name" value="EGF_Ca-bd_CS"/>
</dbReference>
<evidence type="ECO:0000256" key="10">
    <source>
        <dbReference type="ARBA" id="ARBA00023157"/>
    </source>
</evidence>
<evidence type="ECO:0000256" key="14">
    <source>
        <dbReference type="SAM" id="SignalP"/>
    </source>
</evidence>
<dbReference type="InterPro" id="IPR017857">
    <property type="entry name" value="Coagulation_fac-like_Gla_dom"/>
</dbReference>
<dbReference type="Gene3D" id="2.10.25.10">
    <property type="entry name" value="Laminin"/>
    <property type="match status" value="4"/>
</dbReference>
<dbReference type="GO" id="GO:0005615">
    <property type="term" value="C:extracellular space"/>
    <property type="evidence" value="ECO:0007669"/>
    <property type="project" value="TreeGrafter"/>
</dbReference>
<keyword evidence="14" id="KW-0732">Signal</keyword>
<evidence type="ECO:0000256" key="9">
    <source>
        <dbReference type="ARBA" id="ARBA00022837"/>
    </source>
</evidence>
<dbReference type="GO" id="GO:0004252">
    <property type="term" value="F:serine-type endopeptidase activity"/>
    <property type="evidence" value="ECO:0007669"/>
    <property type="project" value="UniProtKB-EC"/>
</dbReference>
<proteinExistence type="predicted"/>
<dbReference type="SMART" id="SM00179">
    <property type="entry name" value="EGF_CA"/>
    <property type="match status" value="3"/>
</dbReference>
<sequence length="896" mass="101090">MFWLSQTCFFLLLLHGVASEVFLNSDDASQILNRRRRANSPFEEWRQGDMERECIEERCDREEAREIFEDDKLTTEFWNKYYDGDACESKPCVHKGVCKDGIGTYTCFCLAGFQGYNCEIAIPELCENNNGDCDHFCHVKQDSVQCSCADGYYLDTDDKSCLSNEAFKCGFVVSKKTRTIFIYQPNTTATNTTEKTNMMEDPIRETALNVTQQREIQFVYEDEVMVKEKPIFAEASGQKRIVDGEACPPGECPWQAFLVNHEDRGFCGGTILNKYFILTAAHCMNQTRSFYVVLGEFDTEVKDGREAIHQVEQVFIHKAYISTTYHNDISLIMLKDPIKFTEFILPACLPERDFAEKVLMKQSYGLVSGFGRVGEAKQPSTILQRLTLPYVPRATCLQSSQHKISNRMFCAGYDKEKKDACQGDSGGPHVTRYGDTWFVTGVVSWGEGCAREGKYGIYTQVSKYIDWIRAIMGKFLPKEGGRRKTRGAGQMHSMIVLLVHSYGRVFRPPAHASTVFLRSKRANAFFLEEMLQGNLERECYEESCNYEEAREYFEDTPKTDTFWNVYVDGDQCKPNPCLHGGSCKDGVGGYTCSCTELYHGKNCEIDNSQCPTKGPFSCDHFCSPKFEAYQCSCTTGYKIHSDKRSCIPAVKHPCGRLQPTNQINIAYHVCPHNRCPWQVVFVDEAGAELCSGVILGPHAVLTSASCLYMGKKLHSMQTGESHSDQNTECEDPSIDPTVVGLEDDLALEGRGWPGVRTNSGGESHGHPVLSYLHVEGCRNQVNFSQLLSNKMFCMGRQKGFCRTELTRFNETDLKPGLTRNRSLLSGTPVVTVERHTAFLTGLLLSPPTSHDCGQTLVFTKLSRYLHWIQQHLDMTEVRMTPQITQDPPGPYGVTPT</sequence>
<name>A0AAN8M9R4_9TELE</name>
<keyword evidence="10 12" id="KW-1015">Disulfide bond</keyword>
<keyword evidence="6 12" id="KW-0245">EGF-like domain</keyword>
<dbReference type="Proteomes" id="UP001356427">
    <property type="component" value="Unassembled WGS sequence"/>
</dbReference>
<feature type="chain" id="PRO_5042985461" description="coagulation factor Xa" evidence="14">
    <location>
        <begin position="20"/>
        <end position="896"/>
    </location>
</feature>
<dbReference type="InterPro" id="IPR000294">
    <property type="entry name" value="GLA_domain"/>
</dbReference>
<dbReference type="InterPro" id="IPR001881">
    <property type="entry name" value="EGF-like_Ca-bd_dom"/>
</dbReference>
<dbReference type="InterPro" id="IPR033116">
    <property type="entry name" value="TRYPSIN_SER"/>
</dbReference>
<evidence type="ECO:0000313" key="19">
    <source>
        <dbReference type="Proteomes" id="UP001356427"/>
    </source>
</evidence>
<keyword evidence="11" id="KW-0325">Glycoprotein</keyword>
<dbReference type="EC" id="3.4.21.6" evidence="3"/>
<feature type="domain" description="EGF-like" evidence="15">
    <location>
        <begin position="83"/>
        <end position="119"/>
    </location>
</feature>
<comment type="catalytic activity">
    <reaction evidence="1">
        <text>Selective cleavage of Arg-|-Thr and then Arg-|-Ile bonds in prothrombin to form thrombin.</text>
        <dbReference type="EC" id="3.4.21.6"/>
    </reaction>
</comment>
<feature type="signal peptide" evidence="14">
    <location>
        <begin position="1"/>
        <end position="19"/>
    </location>
</feature>
<evidence type="ECO:0000259" key="17">
    <source>
        <dbReference type="PROSITE" id="PS50998"/>
    </source>
</evidence>
<accession>A0AAN8M9R4</accession>
<evidence type="ECO:0000256" key="5">
    <source>
        <dbReference type="ARBA" id="ARBA00022525"/>
    </source>
</evidence>
<dbReference type="PANTHER" id="PTHR24278">
    <property type="entry name" value="COAGULATION FACTOR"/>
    <property type="match status" value="1"/>
</dbReference>
<dbReference type="FunFam" id="2.10.25.10:FF:000162">
    <property type="entry name" value="Coagulation factor X (Predicted)"/>
    <property type="match status" value="2"/>
</dbReference>
<feature type="domain" description="EGF-like" evidence="15">
    <location>
        <begin position="568"/>
        <end position="604"/>
    </location>
</feature>
<reference evidence="18 19" key="1">
    <citation type="submission" date="2021-04" db="EMBL/GenBank/DDBJ databases">
        <authorList>
            <person name="De Guttry C."/>
            <person name="Zahm M."/>
            <person name="Klopp C."/>
            <person name="Cabau C."/>
            <person name="Louis A."/>
            <person name="Berthelot C."/>
            <person name="Parey E."/>
            <person name="Roest Crollius H."/>
            <person name="Montfort J."/>
            <person name="Robinson-Rechavi M."/>
            <person name="Bucao C."/>
            <person name="Bouchez O."/>
            <person name="Gislard M."/>
            <person name="Lluch J."/>
            <person name="Milhes M."/>
            <person name="Lampietro C."/>
            <person name="Lopez Roques C."/>
            <person name="Donnadieu C."/>
            <person name="Braasch I."/>
            <person name="Desvignes T."/>
            <person name="Postlethwait J."/>
            <person name="Bobe J."/>
            <person name="Wedekind C."/>
            <person name="Guiguen Y."/>
        </authorList>
    </citation>
    <scope>NUCLEOTIDE SEQUENCE [LARGE SCALE GENOMIC DNA]</scope>
    <source>
        <strain evidence="18">Cs_M1</strain>
        <tissue evidence="18">Blood</tissue>
    </source>
</reference>
<evidence type="ECO:0000256" key="6">
    <source>
        <dbReference type="ARBA" id="ARBA00022536"/>
    </source>
</evidence>
<dbReference type="AlphaFoldDB" id="A0AAN8M9R4"/>
<feature type="disulfide bond" evidence="12">
    <location>
        <begin position="594"/>
        <end position="603"/>
    </location>
</feature>
<keyword evidence="13" id="KW-0720">Serine protease</keyword>
<dbReference type="SUPFAM" id="SSF57630">
    <property type="entry name" value="GLA-domain"/>
    <property type="match status" value="2"/>
</dbReference>
<dbReference type="PROSITE" id="PS00135">
    <property type="entry name" value="TRYPSIN_SER"/>
    <property type="match status" value="1"/>
</dbReference>
<dbReference type="Pfam" id="PF00594">
    <property type="entry name" value="Gla"/>
    <property type="match status" value="2"/>
</dbReference>
<dbReference type="InterPro" id="IPR001314">
    <property type="entry name" value="Peptidase_S1A"/>
</dbReference>
<keyword evidence="19" id="KW-1185">Reference proteome</keyword>
<feature type="domain" description="Peptidase S1" evidence="16">
    <location>
        <begin position="241"/>
        <end position="473"/>
    </location>
</feature>
<keyword evidence="8 13" id="KW-0378">Hydrolase</keyword>
<evidence type="ECO:0000256" key="3">
    <source>
        <dbReference type="ARBA" id="ARBA00012181"/>
    </source>
</evidence>
<dbReference type="PROSITE" id="PS50240">
    <property type="entry name" value="TRYPSIN_DOM"/>
    <property type="match status" value="2"/>
</dbReference>
<comment type="caution">
    <text evidence="18">The sequence shown here is derived from an EMBL/GenBank/DDBJ whole genome shotgun (WGS) entry which is preliminary data.</text>
</comment>
<keyword evidence="7 13" id="KW-0645">Protease</keyword>
<dbReference type="PROSITE" id="PS50026">
    <property type="entry name" value="EGF_3"/>
    <property type="match status" value="2"/>
</dbReference>
<dbReference type="PROSITE" id="PS00022">
    <property type="entry name" value="EGF_1"/>
    <property type="match status" value="2"/>
</dbReference>
<protein>
    <recommendedName>
        <fullName evidence="3">coagulation factor Xa</fullName>
        <ecNumber evidence="3">3.4.21.6</ecNumber>
    </recommendedName>
</protein>
<keyword evidence="9" id="KW-0106">Calcium</keyword>
<evidence type="ECO:0000256" key="7">
    <source>
        <dbReference type="ARBA" id="ARBA00022670"/>
    </source>
</evidence>
<evidence type="ECO:0000256" key="8">
    <source>
        <dbReference type="ARBA" id="ARBA00022801"/>
    </source>
</evidence>
<evidence type="ECO:0000256" key="4">
    <source>
        <dbReference type="ARBA" id="ARBA00022479"/>
    </source>
</evidence>
<dbReference type="PROSITE" id="PS50998">
    <property type="entry name" value="GLA_2"/>
    <property type="match status" value="2"/>
</dbReference>
<dbReference type="GO" id="GO:0006508">
    <property type="term" value="P:proteolysis"/>
    <property type="evidence" value="ECO:0007669"/>
    <property type="project" value="UniProtKB-KW"/>
</dbReference>
<dbReference type="PROSITE" id="PS00011">
    <property type="entry name" value="GLA_1"/>
    <property type="match status" value="2"/>
</dbReference>
<dbReference type="PRINTS" id="PR00722">
    <property type="entry name" value="CHYMOTRYPSIN"/>
</dbReference>
<dbReference type="InterPro" id="IPR050442">
    <property type="entry name" value="Peptidase_S1_coag_factors"/>
</dbReference>
<feature type="domain" description="Gla" evidence="17">
    <location>
        <begin position="522"/>
        <end position="568"/>
    </location>
</feature>
<comment type="subcellular location">
    <subcellularLocation>
        <location evidence="2">Secreted</location>
    </subcellularLocation>
</comment>
<dbReference type="InterPro" id="IPR035972">
    <property type="entry name" value="GLA-like_dom_SF"/>
</dbReference>
<dbReference type="PRINTS" id="PR00001">
    <property type="entry name" value="GLABLOOD"/>
</dbReference>
<dbReference type="PROSITE" id="PS01186">
    <property type="entry name" value="EGF_2"/>
    <property type="match status" value="1"/>
</dbReference>
<dbReference type="Pfam" id="PF00008">
    <property type="entry name" value="EGF"/>
    <property type="match status" value="1"/>
</dbReference>
<dbReference type="CDD" id="cd00054">
    <property type="entry name" value="EGF_CA"/>
    <property type="match status" value="2"/>
</dbReference>
<dbReference type="InterPro" id="IPR000742">
    <property type="entry name" value="EGF"/>
</dbReference>
<dbReference type="InterPro" id="IPR018114">
    <property type="entry name" value="TRYPSIN_HIS"/>
</dbReference>
<dbReference type="Gene3D" id="4.10.740.10">
    <property type="entry name" value="Coagulation Factor IX"/>
    <property type="match status" value="2"/>
</dbReference>
<dbReference type="InterPro" id="IPR043504">
    <property type="entry name" value="Peptidase_S1_PA_chymotrypsin"/>
</dbReference>
<dbReference type="SMART" id="SM00020">
    <property type="entry name" value="Tryp_SPc"/>
    <property type="match status" value="1"/>
</dbReference>
<dbReference type="EMBL" id="JAGTTL010000003">
    <property type="protein sequence ID" value="KAK6325529.1"/>
    <property type="molecule type" value="Genomic_DNA"/>
</dbReference>
<organism evidence="18 19">
    <name type="scientific">Coregonus suidteri</name>
    <dbReference type="NCBI Taxonomy" id="861788"/>
    <lineage>
        <taxon>Eukaryota</taxon>
        <taxon>Metazoa</taxon>
        <taxon>Chordata</taxon>
        <taxon>Craniata</taxon>
        <taxon>Vertebrata</taxon>
        <taxon>Euteleostomi</taxon>
        <taxon>Actinopterygii</taxon>
        <taxon>Neopterygii</taxon>
        <taxon>Teleostei</taxon>
        <taxon>Protacanthopterygii</taxon>
        <taxon>Salmoniformes</taxon>
        <taxon>Salmonidae</taxon>
        <taxon>Coregoninae</taxon>
        <taxon>Coregonus</taxon>
    </lineage>
</organism>